<feature type="transmembrane region" description="Helical" evidence="2">
    <location>
        <begin position="43"/>
        <end position="67"/>
    </location>
</feature>
<reference evidence="3 4" key="1">
    <citation type="submission" date="2019-01" db="EMBL/GenBank/DDBJ databases">
        <title>Blautia sp. nov. KGMB01111 isolated human feces.</title>
        <authorList>
            <person name="Park J.-E."/>
            <person name="Kim J.-S."/>
            <person name="Park S.-H."/>
        </authorList>
    </citation>
    <scope>NUCLEOTIDE SEQUENCE [LARGE SCALE GENOMIC DNA]</scope>
    <source>
        <strain evidence="3 4">KGMB01111</strain>
    </source>
</reference>
<name>A0A4Q1RG78_9FIRM</name>
<feature type="region of interest" description="Disordered" evidence="1">
    <location>
        <begin position="1"/>
        <end position="27"/>
    </location>
</feature>
<evidence type="ECO:0000313" key="3">
    <source>
        <dbReference type="EMBL" id="RXS74624.1"/>
    </source>
</evidence>
<evidence type="ECO:0000256" key="2">
    <source>
        <dbReference type="SAM" id="Phobius"/>
    </source>
</evidence>
<comment type="caution">
    <text evidence="3">The sequence shown here is derived from an EMBL/GenBank/DDBJ whole genome shotgun (WGS) entry which is preliminary data.</text>
</comment>
<keyword evidence="4" id="KW-1185">Reference proteome</keyword>
<proteinExistence type="predicted"/>
<dbReference type="EMBL" id="SDKC01000001">
    <property type="protein sequence ID" value="RXS74624.1"/>
    <property type="molecule type" value="Genomic_DNA"/>
</dbReference>
<organism evidence="3 4">
    <name type="scientific">Blautia faecicola</name>
    <dbReference type="NCBI Taxonomy" id="2509240"/>
    <lineage>
        <taxon>Bacteria</taxon>
        <taxon>Bacillati</taxon>
        <taxon>Bacillota</taxon>
        <taxon>Clostridia</taxon>
        <taxon>Lachnospirales</taxon>
        <taxon>Lachnospiraceae</taxon>
        <taxon>Blautia</taxon>
    </lineage>
</organism>
<accession>A0A4Q1RG78</accession>
<keyword evidence="2" id="KW-0472">Membrane</keyword>
<dbReference type="Proteomes" id="UP000290106">
    <property type="component" value="Unassembled WGS sequence"/>
</dbReference>
<sequence length="382" mass="42757">MMLTEEQKRGERMQGKKKEGLTPEEYRQQARDEISKVKNEWKVFLRTGIIMSAALIVIIIACIAWFVSNNKVTISTTRVQSAGSEFELAAAAKPNSETSAGVYDKLLDVPKGTKSSIKNQNFLATDGSNTSITWAITDDSNMNNNTEAGIEPGASGKMTFYIISHKEGPLSVTLDLTLTGYTEEETAATSSNLQEADTKAQQLLEGHVLLFAGYDSDARSYKGWISKDAGPWSMTLDSEGVVLSRDKNGKLIWSVQNAKKDTAYPVTLYWVWPEMLGSYLVKDQSSIGKRPILFPEDWKDGSNHLTELPETLFKTMCSSEDNRYFYWKESEDFKGTVTAEKLNQMRTDFNPVMYGTLAVYYNQADEHLGSNARFIKLKLDAQ</sequence>
<dbReference type="RefSeq" id="WP_207668913.1">
    <property type="nucleotide sequence ID" value="NZ_SDKC01000001.1"/>
</dbReference>
<gene>
    <name evidence="3" type="ORF">ETP43_04990</name>
</gene>
<dbReference type="AlphaFoldDB" id="A0A4Q1RG78"/>
<evidence type="ECO:0000256" key="1">
    <source>
        <dbReference type="SAM" id="MobiDB-lite"/>
    </source>
</evidence>
<evidence type="ECO:0000313" key="4">
    <source>
        <dbReference type="Proteomes" id="UP000290106"/>
    </source>
</evidence>
<keyword evidence="2" id="KW-0812">Transmembrane</keyword>
<keyword evidence="2" id="KW-1133">Transmembrane helix</keyword>
<protein>
    <submittedName>
        <fullName evidence="3">Uncharacterized protein</fullName>
    </submittedName>
</protein>